<gene>
    <name evidence="1" type="ORF">SSLN_LOCUS5401</name>
</gene>
<proteinExistence type="predicted"/>
<reference evidence="1 2" key="2">
    <citation type="submission" date="2018-11" db="EMBL/GenBank/DDBJ databases">
        <authorList>
            <consortium name="Pathogen Informatics"/>
        </authorList>
    </citation>
    <scope>NUCLEOTIDE SEQUENCE [LARGE SCALE GENOMIC DNA]</scope>
    <source>
        <strain evidence="1 2">NST_G2</strain>
    </source>
</reference>
<protein>
    <submittedName>
        <fullName evidence="3">Reverse transcriptase domain-containing protein</fullName>
    </submittedName>
</protein>
<sequence>MDPITSEIVVRAGHQVFLNIRPGDAGPGRNRGKHPHKLPEAVQKVGRIIDRTLRGWRDHLTKKLDSGVGNHFSGGTVKIRLESGAGSQQEPGKMVRLVLWIIRGA</sequence>
<dbReference type="Proteomes" id="UP000275846">
    <property type="component" value="Unassembled WGS sequence"/>
</dbReference>
<dbReference type="AlphaFoldDB" id="A0A183SMF3"/>
<reference evidence="3" key="1">
    <citation type="submission" date="2016-06" db="UniProtKB">
        <authorList>
            <consortium name="WormBaseParasite"/>
        </authorList>
    </citation>
    <scope>IDENTIFICATION</scope>
</reference>
<name>A0A183SMF3_SCHSO</name>
<keyword evidence="2" id="KW-1185">Reference proteome</keyword>
<accession>A0A183SMF3</accession>
<evidence type="ECO:0000313" key="2">
    <source>
        <dbReference type="Proteomes" id="UP000275846"/>
    </source>
</evidence>
<evidence type="ECO:0000313" key="1">
    <source>
        <dbReference type="EMBL" id="VDL91786.1"/>
    </source>
</evidence>
<dbReference type="EMBL" id="UYSU01033232">
    <property type="protein sequence ID" value="VDL91786.1"/>
    <property type="molecule type" value="Genomic_DNA"/>
</dbReference>
<evidence type="ECO:0000313" key="3">
    <source>
        <dbReference type="WBParaSite" id="SSLN_0000557501-mRNA-1"/>
    </source>
</evidence>
<organism evidence="3">
    <name type="scientific">Schistocephalus solidus</name>
    <name type="common">Tapeworm</name>
    <dbReference type="NCBI Taxonomy" id="70667"/>
    <lineage>
        <taxon>Eukaryota</taxon>
        <taxon>Metazoa</taxon>
        <taxon>Spiralia</taxon>
        <taxon>Lophotrochozoa</taxon>
        <taxon>Platyhelminthes</taxon>
        <taxon>Cestoda</taxon>
        <taxon>Eucestoda</taxon>
        <taxon>Diphyllobothriidea</taxon>
        <taxon>Diphyllobothriidae</taxon>
        <taxon>Schistocephalus</taxon>
    </lineage>
</organism>
<dbReference type="WBParaSite" id="SSLN_0000557501-mRNA-1">
    <property type="protein sequence ID" value="SSLN_0000557501-mRNA-1"/>
    <property type="gene ID" value="SSLN_0000557501"/>
</dbReference>